<dbReference type="RefSeq" id="WP_371840864.1">
    <property type="nucleotide sequence ID" value="NZ_JBGMEK010000071.1"/>
</dbReference>
<dbReference type="Pfam" id="PF01740">
    <property type="entry name" value="STAS"/>
    <property type="match status" value="1"/>
</dbReference>
<dbReference type="PROSITE" id="PS01130">
    <property type="entry name" value="SLC26A"/>
    <property type="match status" value="1"/>
</dbReference>
<feature type="transmembrane region" description="Helical" evidence="5">
    <location>
        <begin position="402"/>
        <end position="432"/>
    </location>
</feature>
<keyword evidence="4 5" id="KW-0472">Membrane</keyword>
<keyword evidence="8" id="KW-1185">Reference proteome</keyword>
<feature type="transmembrane region" description="Helical" evidence="5">
    <location>
        <begin position="219"/>
        <end position="239"/>
    </location>
</feature>
<gene>
    <name evidence="7" type="ORF">ACCI49_19575</name>
</gene>
<evidence type="ECO:0000256" key="4">
    <source>
        <dbReference type="ARBA" id="ARBA00023136"/>
    </source>
</evidence>
<feature type="transmembrane region" description="Helical" evidence="5">
    <location>
        <begin position="55"/>
        <end position="71"/>
    </location>
</feature>
<dbReference type="InterPro" id="IPR001902">
    <property type="entry name" value="SLC26A/SulP_fam"/>
</dbReference>
<protein>
    <submittedName>
        <fullName evidence="7">SulP family inorganic anion transporter</fullName>
    </submittedName>
</protein>
<evidence type="ECO:0000259" key="6">
    <source>
        <dbReference type="PROSITE" id="PS50801"/>
    </source>
</evidence>
<dbReference type="InterPro" id="IPR018045">
    <property type="entry name" value="S04_transporter_CS"/>
</dbReference>
<reference evidence="7 8" key="1">
    <citation type="submission" date="2024-08" db="EMBL/GenBank/DDBJ databases">
        <authorList>
            <person name="Ishaq N."/>
        </authorList>
    </citation>
    <scope>NUCLEOTIDE SEQUENCE [LARGE SCALE GENOMIC DNA]</scope>
    <source>
        <strain evidence="7 8">DSM 18651</strain>
    </source>
</reference>
<feature type="transmembrane region" description="Helical" evidence="5">
    <location>
        <begin position="272"/>
        <end position="296"/>
    </location>
</feature>
<evidence type="ECO:0000256" key="3">
    <source>
        <dbReference type="ARBA" id="ARBA00022989"/>
    </source>
</evidence>
<dbReference type="InterPro" id="IPR002645">
    <property type="entry name" value="STAS_dom"/>
</dbReference>
<feature type="transmembrane region" description="Helical" evidence="5">
    <location>
        <begin position="103"/>
        <end position="124"/>
    </location>
</feature>
<dbReference type="EMBL" id="JBGMEK010000071">
    <property type="protein sequence ID" value="MFA0813105.1"/>
    <property type="molecule type" value="Genomic_DNA"/>
</dbReference>
<dbReference type="Gene3D" id="3.30.750.24">
    <property type="entry name" value="STAS domain"/>
    <property type="match status" value="1"/>
</dbReference>
<keyword evidence="3 5" id="KW-1133">Transmembrane helix</keyword>
<feature type="transmembrane region" description="Helical" evidence="5">
    <location>
        <begin position="373"/>
        <end position="390"/>
    </location>
</feature>
<feature type="transmembrane region" description="Helical" evidence="5">
    <location>
        <begin position="28"/>
        <end position="49"/>
    </location>
</feature>
<dbReference type="Proteomes" id="UP001569428">
    <property type="component" value="Unassembled WGS sequence"/>
</dbReference>
<feature type="transmembrane region" description="Helical" evidence="5">
    <location>
        <begin position="308"/>
        <end position="326"/>
    </location>
</feature>
<comment type="subcellular location">
    <subcellularLocation>
        <location evidence="1">Membrane</location>
        <topology evidence="1">Multi-pass membrane protein</topology>
    </subcellularLocation>
</comment>
<feature type="transmembrane region" description="Helical" evidence="5">
    <location>
        <begin position="174"/>
        <end position="198"/>
    </location>
</feature>
<dbReference type="NCBIfam" id="TIGR00815">
    <property type="entry name" value="sulP"/>
    <property type="match status" value="1"/>
</dbReference>
<accession>A0ABV4P553</accession>
<proteinExistence type="predicted"/>
<dbReference type="PANTHER" id="PTHR11814">
    <property type="entry name" value="SULFATE TRANSPORTER"/>
    <property type="match status" value="1"/>
</dbReference>
<feature type="transmembrane region" description="Helical" evidence="5">
    <location>
        <begin position="78"/>
        <end position="97"/>
    </location>
</feature>
<dbReference type="Pfam" id="PF00916">
    <property type="entry name" value="Sulfate_transp"/>
    <property type="match status" value="1"/>
</dbReference>
<evidence type="ECO:0000313" key="8">
    <source>
        <dbReference type="Proteomes" id="UP001569428"/>
    </source>
</evidence>
<evidence type="ECO:0000256" key="5">
    <source>
        <dbReference type="SAM" id="Phobius"/>
    </source>
</evidence>
<evidence type="ECO:0000313" key="7">
    <source>
        <dbReference type="EMBL" id="MFA0813105.1"/>
    </source>
</evidence>
<name>A0ABV4P553_9GAMM</name>
<evidence type="ECO:0000256" key="2">
    <source>
        <dbReference type="ARBA" id="ARBA00022692"/>
    </source>
</evidence>
<feature type="transmembrane region" description="Helical" evidence="5">
    <location>
        <begin position="136"/>
        <end position="154"/>
    </location>
</feature>
<keyword evidence="2 5" id="KW-0812">Transmembrane</keyword>
<dbReference type="InterPro" id="IPR011547">
    <property type="entry name" value="SLC26A/SulP_dom"/>
</dbReference>
<dbReference type="CDD" id="cd07042">
    <property type="entry name" value="STAS_SulP_like_sulfate_transporter"/>
    <property type="match status" value="1"/>
</dbReference>
<organism evidence="7 8">
    <name type="scientific">Microbulbifer epialgicus</name>
    <dbReference type="NCBI Taxonomy" id="393907"/>
    <lineage>
        <taxon>Bacteria</taxon>
        <taxon>Pseudomonadati</taxon>
        <taxon>Pseudomonadota</taxon>
        <taxon>Gammaproteobacteria</taxon>
        <taxon>Cellvibrionales</taxon>
        <taxon>Microbulbiferaceae</taxon>
        <taxon>Microbulbifer</taxon>
    </lineage>
</organism>
<dbReference type="PROSITE" id="PS50801">
    <property type="entry name" value="STAS"/>
    <property type="match status" value="1"/>
</dbReference>
<sequence>MLTQILSRWIPIIATVKSYDRNTLNSDLLAAAIVTVLLIPQSLAYALLAGLPAEVGLYASIVPLVVYGIFGTSRTLSVGPVAVISLMSATALGEVTASGEVNYLSAAAALALLSGGILTVLGALRLGMLANFLSHPVISGFITASVLLIALSQLRHLLGVPASGDTAPELAMSLWGHSHSANGLALLTGFGVMLFLYWSRASAANLLEIIGVSSNTAGLLAKAAPVVGVLVTIGLSYWMGFEGRQVPLVGAIPSGLPPLTMPELSLPLLETLLMPALMIAIIGYVESVSVAKTLAAKRRQRIDSNQELLALGMANIGSGLSGAFPVSGGFSRSVVNDAAGAQTQLASLFTAVGIALAALFLTPFLYYLPKATLAATIIVAVLSLVDFSILRKTWHFAKADFLAVTLTIAVTLLFGVEPGVACGVGASLLLFIYRASKPHIAEVGLVEGTEHFRNILRHKVKTVPEILTFRVDGRLIFSNIGVLEERIYAGLATNPKVKHVILMCSAVNEIDWSALEVLESINSNLLDRGIQLHLSEVKGPVMDCLERSSFLQKLSGDVYLSQYQAFSAVQMNEGKVTELIF</sequence>
<feature type="domain" description="STAS" evidence="6">
    <location>
        <begin position="456"/>
        <end position="569"/>
    </location>
</feature>
<comment type="caution">
    <text evidence="7">The sequence shown here is derived from an EMBL/GenBank/DDBJ whole genome shotgun (WGS) entry which is preliminary data.</text>
</comment>
<dbReference type="SUPFAM" id="SSF52091">
    <property type="entry name" value="SpoIIaa-like"/>
    <property type="match status" value="1"/>
</dbReference>
<feature type="transmembrane region" description="Helical" evidence="5">
    <location>
        <begin position="346"/>
        <end position="366"/>
    </location>
</feature>
<evidence type="ECO:0000256" key="1">
    <source>
        <dbReference type="ARBA" id="ARBA00004141"/>
    </source>
</evidence>
<dbReference type="InterPro" id="IPR036513">
    <property type="entry name" value="STAS_dom_sf"/>
</dbReference>